<keyword evidence="9 10" id="KW-0472">Membrane</keyword>
<feature type="transmembrane region" description="Helical" evidence="10">
    <location>
        <begin position="6"/>
        <end position="26"/>
    </location>
</feature>
<evidence type="ECO:0000313" key="11">
    <source>
        <dbReference type="EMBL" id="KRL56589.1"/>
    </source>
</evidence>
<evidence type="ECO:0000256" key="5">
    <source>
        <dbReference type="ARBA" id="ARBA00022692"/>
    </source>
</evidence>
<dbReference type="PANTHER" id="PTHR34182">
    <property type="entry name" value="PROTEIN-EXPORT MEMBRANE PROTEIN SECG"/>
    <property type="match status" value="1"/>
</dbReference>
<keyword evidence="5 10" id="KW-0812">Transmembrane</keyword>
<dbReference type="GO" id="GO:0065002">
    <property type="term" value="P:intracellular protein transmembrane transport"/>
    <property type="evidence" value="ECO:0007669"/>
    <property type="project" value="TreeGrafter"/>
</dbReference>
<dbReference type="PATRIC" id="fig|1114972.6.peg.1710"/>
<dbReference type="Proteomes" id="UP000051999">
    <property type="component" value="Unassembled WGS sequence"/>
</dbReference>
<dbReference type="InterPro" id="IPR004692">
    <property type="entry name" value="SecG"/>
</dbReference>
<evidence type="ECO:0000256" key="8">
    <source>
        <dbReference type="ARBA" id="ARBA00023010"/>
    </source>
</evidence>
<keyword evidence="7 10" id="KW-1133">Transmembrane helix</keyword>
<comment type="subcellular location">
    <subcellularLocation>
        <location evidence="1 10">Cell membrane</location>
        <topology evidence="1 10">Multi-pass membrane protein</topology>
    </subcellularLocation>
</comment>
<dbReference type="GO" id="GO:0005886">
    <property type="term" value="C:plasma membrane"/>
    <property type="evidence" value="ECO:0007669"/>
    <property type="project" value="UniProtKB-SubCell"/>
</dbReference>
<proteinExistence type="inferred from homology"/>
<keyword evidence="8 10" id="KW-0811">Translocation</keyword>
<comment type="similarity">
    <text evidence="2 10">Belongs to the SecG family.</text>
</comment>
<gene>
    <name evidence="11" type="ORF">FD35_GL001683</name>
</gene>
<dbReference type="AlphaFoldDB" id="A0A0R1RI70"/>
<keyword evidence="12" id="KW-1185">Reference proteome</keyword>
<organism evidence="11 12">
    <name type="scientific">Furfurilactobacillus rossiae DSM 15814</name>
    <dbReference type="NCBI Taxonomy" id="1114972"/>
    <lineage>
        <taxon>Bacteria</taxon>
        <taxon>Bacillati</taxon>
        <taxon>Bacillota</taxon>
        <taxon>Bacilli</taxon>
        <taxon>Lactobacillales</taxon>
        <taxon>Lactobacillaceae</taxon>
        <taxon>Furfurilactobacillus</taxon>
    </lineage>
</organism>
<dbReference type="eggNOG" id="COG1314">
    <property type="taxonomic scope" value="Bacteria"/>
</dbReference>
<evidence type="ECO:0000256" key="1">
    <source>
        <dbReference type="ARBA" id="ARBA00004651"/>
    </source>
</evidence>
<keyword evidence="6 10" id="KW-0653">Protein transport</keyword>
<dbReference type="GO" id="GO:0043952">
    <property type="term" value="P:protein transport by the Sec complex"/>
    <property type="evidence" value="ECO:0007669"/>
    <property type="project" value="TreeGrafter"/>
</dbReference>
<evidence type="ECO:0000256" key="4">
    <source>
        <dbReference type="ARBA" id="ARBA00022475"/>
    </source>
</evidence>
<dbReference type="GO" id="GO:0015450">
    <property type="term" value="F:protein-transporting ATPase activity"/>
    <property type="evidence" value="ECO:0007669"/>
    <property type="project" value="UniProtKB-UniRule"/>
</dbReference>
<accession>A0A0R1RI70</accession>
<evidence type="ECO:0000256" key="10">
    <source>
        <dbReference type="RuleBase" id="RU365087"/>
    </source>
</evidence>
<evidence type="ECO:0000256" key="3">
    <source>
        <dbReference type="ARBA" id="ARBA00022448"/>
    </source>
</evidence>
<comment type="caution">
    <text evidence="11">The sequence shown here is derived from an EMBL/GenBank/DDBJ whole genome shotgun (WGS) entry which is preliminary data.</text>
</comment>
<dbReference type="PANTHER" id="PTHR34182:SF1">
    <property type="entry name" value="PROTEIN-EXPORT MEMBRANE PROTEIN SECG"/>
    <property type="match status" value="1"/>
</dbReference>
<evidence type="ECO:0000256" key="6">
    <source>
        <dbReference type="ARBA" id="ARBA00022927"/>
    </source>
</evidence>
<dbReference type="Pfam" id="PF03840">
    <property type="entry name" value="SecG"/>
    <property type="match status" value="1"/>
</dbReference>
<evidence type="ECO:0000256" key="2">
    <source>
        <dbReference type="ARBA" id="ARBA00008445"/>
    </source>
</evidence>
<comment type="function">
    <text evidence="10">Involved in protein export. Participates in an early event of protein translocation.</text>
</comment>
<evidence type="ECO:0000256" key="7">
    <source>
        <dbReference type="ARBA" id="ARBA00022989"/>
    </source>
</evidence>
<dbReference type="GO" id="GO:0009306">
    <property type="term" value="P:protein secretion"/>
    <property type="evidence" value="ECO:0007669"/>
    <property type="project" value="UniProtKB-UniRule"/>
</dbReference>
<dbReference type="PRINTS" id="PR01651">
    <property type="entry name" value="SECGEXPORT"/>
</dbReference>
<evidence type="ECO:0000256" key="9">
    <source>
        <dbReference type="ARBA" id="ARBA00023136"/>
    </source>
</evidence>
<reference evidence="11 12" key="1">
    <citation type="journal article" date="2015" name="Genome Announc.">
        <title>Expanding the biotechnology potential of lactobacilli through comparative genomics of 213 strains and associated genera.</title>
        <authorList>
            <person name="Sun Z."/>
            <person name="Harris H.M."/>
            <person name="McCann A."/>
            <person name="Guo C."/>
            <person name="Argimon S."/>
            <person name="Zhang W."/>
            <person name="Yang X."/>
            <person name="Jeffery I.B."/>
            <person name="Cooney J.C."/>
            <person name="Kagawa T.F."/>
            <person name="Liu W."/>
            <person name="Song Y."/>
            <person name="Salvetti E."/>
            <person name="Wrobel A."/>
            <person name="Rasinkangas P."/>
            <person name="Parkhill J."/>
            <person name="Rea M.C."/>
            <person name="O'Sullivan O."/>
            <person name="Ritari J."/>
            <person name="Douillard F.P."/>
            <person name="Paul Ross R."/>
            <person name="Yang R."/>
            <person name="Briner A.E."/>
            <person name="Felis G.E."/>
            <person name="de Vos W.M."/>
            <person name="Barrangou R."/>
            <person name="Klaenhammer T.R."/>
            <person name="Caufield P.W."/>
            <person name="Cui Y."/>
            <person name="Zhang H."/>
            <person name="O'Toole P.W."/>
        </authorList>
    </citation>
    <scope>NUCLEOTIDE SEQUENCE [LARGE SCALE GENOMIC DNA]</scope>
    <source>
        <strain evidence="11 12">DSM 15814</strain>
    </source>
</reference>
<keyword evidence="4 10" id="KW-1003">Cell membrane</keyword>
<name>A0A0R1RI70_9LACO</name>
<evidence type="ECO:0000313" key="12">
    <source>
        <dbReference type="Proteomes" id="UP000051999"/>
    </source>
</evidence>
<feature type="transmembrane region" description="Helical" evidence="10">
    <location>
        <begin position="63"/>
        <end position="82"/>
    </location>
</feature>
<protein>
    <recommendedName>
        <fullName evidence="10">Protein-export membrane protein SecG</fullName>
    </recommendedName>
</protein>
<sequence length="85" mass="9049">MGGTTLYNFLLTALIVIAILIVIAVMMQPTKTDDALGALSGGGANDLFAQQKSRGFEGFMQRVTVILGILFFAIALALVYLSSHK</sequence>
<dbReference type="STRING" id="1114972.FD35_GL001683"/>
<dbReference type="NCBIfam" id="TIGR00810">
    <property type="entry name" value="secG"/>
    <property type="match status" value="1"/>
</dbReference>
<dbReference type="EMBL" id="AZFF01000003">
    <property type="protein sequence ID" value="KRL56589.1"/>
    <property type="molecule type" value="Genomic_DNA"/>
</dbReference>
<keyword evidence="3 10" id="KW-0813">Transport</keyword>